<feature type="compositionally biased region" description="Basic and acidic residues" evidence="1">
    <location>
        <begin position="336"/>
        <end position="354"/>
    </location>
</feature>
<feature type="domain" description="J" evidence="2">
    <location>
        <begin position="113"/>
        <end position="177"/>
    </location>
</feature>
<name>R7QFN2_CHOCR</name>
<dbReference type="KEGG" id="ccp:CHC_T00005482001"/>
<dbReference type="OrthoDB" id="5751at2759"/>
<dbReference type="OMA" id="AYETNDS"/>
<dbReference type="GO" id="GO:0042026">
    <property type="term" value="P:protein refolding"/>
    <property type="evidence" value="ECO:0007669"/>
    <property type="project" value="TreeGrafter"/>
</dbReference>
<dbReference type="RefSeq" id="XP_005717156.1">
    <property type="nucleotide sequence ID" value="XM_005717099.1"/>
</dbReference>
<dbReference type="AlphaFoldDB" id="R7QFN2"/>
<dbReference type="GO" id="GO:0005737">
    <property type="term" value="C:cytoplasm"/>
    <property type="evidence" value="ECO:0007669"/>
    <property type="project" value="TreeGrafter"/>
</dbReference>
<feature type="compositionally biased region" description="Low complexity" evidence="1">
    <location>
        <begin position="178"/>
        <end position="191"/>
    </location>
</feature>
<dbReference type="InterPro" id="IPR018253">
    <property type="entry name" value="DnaJ_domain_CS"/>
</dbReference>
<evidence type="ECO:0000313" key="3">
    <source>
        <dbReference type="EMBL" id="CDF37337.1"/>
    </source>
</evidence>
<feature type="compositionally biased region" description="Basic residues" evidence="1">
    <location>
        <begin position="355"/>
        <end position="377"/>
    </location>
</feature>
<dbReference type="PANTHER" id="PTHR43096:SF58">
    <property type="entry name" value="CHAPERONE DNAJ-DOMAIN SUPERFAMILY PROTEIN"/>
    <property type="match status" value="1"/>
</dbReference>
<evidence type="ECO:0000313" key="4">
    <source>
        <dbReference type="Proteomes" id="UP000012073"/>
    </source>
</evidence>
<dbReference type="PANTHER" id="PTHR43096">
    <property type="entry name" value="DNAJ HOMOLOG 1, MITOCHONDRIAL-RELATED"/>
    <property type="match status" value="1"/>
</dbReference>
<dbReference type="GO" id="GO:0051082">
    <property type="term" value="F:unfolded protein binding"/>
    <property type="evidence" value="ECO:0007669"/>
    <property type="project" value="TreeGrafter"/>
</dbReference>
<dbReference type="PROSITE" id="PS50076">
    <property type="entry name" value="DNAJ_2"/>
    <property type="match status" value="1"/>
</dbReference>
<feature type="compositionally biased region" description="Basic and acidic residues" evidence="1">
    <location>
        <begin position="378"/>
        <end position="394"/>
    </location>
</feature>
<feature type="compositionally biased region" description="Basic and acidic residues" evidence="1">
    <location>
        <begin position="420"/>
        <end position="432"/>
    </location>
</feature>
<keyword evidence="4" id="KW-1185">Reference proteome</keyword>
<dbReference type="PROSITE" id="PS00636">
    <property type="entry name" value="DNAJ_1"/>
    <property type="match status" value="1"/>
</dbReference>
<dbReference type="Proteomes" id="UP000012073">
    <property type="component" value="Unassembled WGS sequence"/>
</dbReference>
<feature type="region of interest" description="Disordered" evidence="1">
    <location>
        <begin position="173"/>
        <end position="201"/>
    </location>
</feature>
<dbReference type="SMART" id="SM00271">
    <property type="entry name" value="DnaJ"/>
    <property type="match status" value="1"/>
</dbReference>
<gene>
    <name evidence="3" type="ORF">CHC_T00005482001</name>
</gene>
<feature type="region of interest" description="Disordered" evidence="1">
    <location>
        <begin position="333"/>
        <end position="432"/>
    </location>
</feature>
<accession>R7QFN2</accession>
<dbReference type="EMBL" id="HG001832">
    <property type="protein sequence ID" value="CDF37337.1"/>
    <property type="molecule type" value="Genomic_DNA"/>
</dbReference>
<dbReference type="InterPro" id="IPR001623">
    <property type="entry name" value="DnaJ_domain"/>
</dbReference>
<organism evidence="3 4">
    <name type="scientific">Chondrus crispus</name>
    <name type="common">Carrageen Irish moss</name>
    <name type="synonym">Polymorpha crispa</name>
    <dbReference type="NCBI Taxonomy" id="2769"/>
    <lineage>
        <taxon>Eukaryota</taxon>
        <taxon>Rhodophyta</taxon>
        <taxon>Florideophyceae</taxon>
        <taxon>Rhodymeniophycidae</taxon>
        <taxon>Gigartinales</taxon>
        <taxon>Gigartinaceae</taxon>
        <taxon>Chondrus</taxon>
    </lineage>
</organism>
<dbReference type="GeneID" id="17324873"/>
<protein>
    <recommendedName>
        <fullName evidence="2">J domain-containing protein</fullName>
    </recommendedName>
</protein>
<sequence length="432" mass="48720">MRQTSFSSLKFYNIFCASDYFSTLISSHHLARPNVIPPRSRCKDCAEELELLLRPPPRATKSPSLASTSVFQMSMLTFVSPCVPRHSLCRNRNSLRSVHPRRRRVWRAALSSDFYEILGIDRNANNSTIKRAYRRAALKNHPDVSKAPDAKERFMRVQEAYSVLSDSSTRASYDRRSQSGYSSSSSSAWPGGSAGPNFDPTEFAKKWREQNPMPKDLNDSFGSIFSDLFSGVAGAASGATRPGIMDDFVDFLENQVDGFGVDSSGYASDDEDDGLSDILKSSDVDVLQAEIDDAHFVLQQLETRQSKLDEEAASLQKRADEWRVRANRAEGSMDYTTRDTAKERASDLKAEAKRFSSRSRKTLSHIKKQRDRLKKIEKRLEKVNSQKKREEPSKPRASVDTQETQRDAIDDELLSSIPDSRAEGEDIQSRYV</sequence>
<dbReference type="CDD" id="cd06257">
    <property type="entry name" value="DnaJ"/>
    <property type="match status" value="1"/>
</dbReference>
<dbReference type="Gene3D" id="1.10.287.110">
    <property type="entry name" value="DnaJ domain"/>
    <property type="match status" value="1"/>
</dbReference>
<dbReference type="Gramene" id="CDF37337">
    <property type="protein sequence ID" value="CDF37337"/>
    <property type="gene ID" value="CHC_T00005482001"/>
</dbReference>
<dbReference type="PRINTS" id="PR00625">
    <property type="entry name" value="JDOMAIN"/>
</dbReference>
<evidence type="ECO:0000256" key="1">
    <source>
        <dbReference type="SAM" id="MobiDB-lite"/>
    </source>
</evidence>
<dbReference type="SUPFAM" id="SSF46565">
    <property type="entry name" value="Chaperone J-domain"/>
    <property type="match status" value="1"/>
</dbReference>
<reference evidence="4" key="1">
    <citation type="journal article" date="2013" name="Proc. Natl. Acad. Sci. U.S.A.">
        <title>Genome structure and metabolic features in the red seaweed Chondrus crispus shed light on evolution of the Archaeplastida.</title>
        <authorList>
            <person name="Collen J."/>
            <person name="Porcel B."/>
            <person name="Carre W."/>
            <person name="Ball S.G."/>
            <person name="Chaparro C."/>
            <person name="Tonon T."/>
            <person name="Barbeyron T."/>
            <person name="Michel G."/>
            <person name="Noel B."/>
            <person name="Valentin K."/>
            <person name="Elias M."/>
            <person name="Artiguenave F."/>
            <person name="Arun A."/>
            <person name="Aury J.M."/>
            <person name="Barbosa-Neto J.F."/>
            <person name="Bothwell J.H."/>
            <person name="Bouget F.Y."/>
            <person name="Brillet L."/>
            <person name="Cabello-Hurtado F."/>
            <person name="Capella-Gutierrez S."/>
            <person name="Charrier B."/>
            <person name="Cladiere L."/>
            <person name="Cock J.M."/>
            <person name="Coelho S.M."/>
            <person name="Colleoni C."/>
            <person name="Czjzek M."/>
            <person name="Da Silva C."/>
            <person name="Delage L."/>
            <person name="Denoeud F."/>
            <person name="Deschamps P."/>
            <person name="Dittami S.M."/>
            <person name="Gabaldon T."/>
            <person name="Gachon C.M."/>
            <person name="Groisillier A."/>
            <person name="Herve C."/>
            <person name="Jabbari K."/>
            <person name="Katinka M."/>
            <person name="Kloareg B."/>
            <person name="Kowalczyk N."/>
            <person name="Labadie K."/>
            <person name="Leblanc C."/>
            <person name="Lopez P.J."/>
            <person name="McLachlan D.H."/>
            <person name="Meslet-Cladiere L."/>
            <person name="Moustafa A."/>
            <person name="Nehr Z."/>
            <person name="Nyvall Collen P."/>
            <person name="Panaud O."/>
            <person name="Partensky F."/>
            <person name="Poulain J."/>
            <person name="Rensing S.A."/>
            <person name="Rousvoal S."/>
            <person name="Samson G."/>
            <person name="Symeonidi A."/>
            <person name="Weissenbach J."/>
            <person name="Zambounis A."/>
            <person name="Wincker P."/>
            <person name="Boyen C."/>
        </authorList>
    </citation>
    <scope>NUCLEOTIDE SEQUENCE [LARGE SCALE GENOMIC DNA]</scope>
    <source>
        <strain evidence="4">cv. Stackhouse</strain>
    </source>
</reference>
<proteinExistence type="predicted"/>
<evidence type="ECO:0000259" key="2">
    <source>
        <dbReference type="PROSITE" id="PS50076"/>
    </source>
</evidence>
<dbReference type="Pfam" id="PF00226">
    <property type="entry name" value="DnaJ"/>
    <property type="match status" value="1"/>
</dbReference>
<dbReference type="InterPro" id="IPR036869">
    <property type="entry name" value="J_dom_sf"/>
</dbReference>
<dbReference type="STRING" id="2769.R7QFN2"/>